<dbReference type="EMBL" id="CP025746">
    <property type="protein sequence ID" value="QAA32265.1"/>
    <property type="molecule type" value="Genomic_DNA"/>
</dbReference>
<evidence type="ECO:0000256" key="1">
    <source>
        <dbReference type="SAM" id="Phobius"/>
    </source>
</evidence>
<feature type="transmembrane region" description="Helical" evidence="1">
    <location>
        <begin position="99"/>
        <end position="122"/>
    </location>
</feature>
<reference evidence="2 3" key="1">
    <citation type="submission" date="2018-01" db="EMBL/GenBank/DDBJ databases">
        <title>Genome Sequencing and Assembly of Anaerobacter polyendosporus strain CT4.</title>
        <authorList>
            <person name="Tachaapaikoon C."/>
            <person name="Sutheeworapong S."/>
            <person name="Jenjaroenpun P."/>
            <person name="Wongsurawat T."/>
            <person name="Nookeaw I."/>
            <person name="Cheawchanlertfa P."/>
            <person name="Kosugi A."/>
            <person name="Cheevadhanarak S."/>
            <person name="Ratanakhanokchai K."/>
        </authorList>
    </citation>
    <scope>NUCLEOTIDE SEQUENCE [LARGE SCALE GENOMIC DNA]</scope>
    <source>
        <strain evidence="2 3">CT4</strain>
    </source>
</reference>
<accession>A0A3R5UFD5</accession>
<proteinExistence type="predicted"/>
<organism evidence="2 3">
    <name type="scientific">Clostridium manihotivorum</name>
    <dbReference type="NCBI Taxonomy" id="2320868"/>
    <lineage>
        <taxon>Bacteria</taxon>
        <taxon>Bacillati</taxon>
        <taxon>Bacillota</taxon>
        <taxon>Clostridia</taxon>
        <taxon>Eubacteriales</taxon>
        <taxon>Clostridiaceae</taxon>
        <taxon>Clostridium</taxon>
    </lineage>
</organism>
<keyword evidence="1" id="KW-1133">Transmembrane helix</keyword>
<name>A0A3R5UFD5_9CLOT</name>
<feature type="transmembrane region" description="Helical" evidence="1">
    <location>
        <begin position="15"/>
        <end position="35"/>
    </location>
</feature>
<feature type="transmembrane region" description="Helical" evidence="1">
    <location>
        <begin position="41"/>
        <end position="60"/>
    </location>
</feature>
<keyword evidence="1" id="KW-0472">Membrane</keyword>
<keyword evidence="1" id="KW-0812">Transmembrane</keyword>
<feature type="transmembrane region" description="Helical" evidence="1">
    <location>
        <begin position="67"/>
        <end position="93"/>
    </location>
</feature>
<dbReference type="KEGG" id="cmah:C1I91_11785"/>
<evidence type="ECO:0000313" key="3">
    <source>
        <dbReference type="Proteomes" id="UP000286268"/>
    </source>
</evidence>
<gene>
    <name evidence="2" type="ORF">C1I91_11785</name>
</gene>
<evidence type="ECO:0000313" key="2">
    <source>
        <dbReference type="EMBL" id="QAA32265.1"/>
    </source>
</evidence>
<sequence>MKYLDKDKINNGKRFINVAISMVIFLNLISLAVTILRKDTIGRNDIIYDLLVLVIIAFYYKGNKLAGIIVSSIAPFLFIIPALLIFGATIYILQPFGILSFWGGTLFLIILAVYIGIMYLIFRRIGWFQCIEEYKLYRKES</sequence>
<dbReference type="RefSeq" id="WP_128213054.1">
    <property type="nucleotide sequence ID" value="NZ_CP025746.1"/>
</dbReference>
<protein>
    <submittedName>
        <fullName evidence="2">Uncharacterized protein</fullName>
    </submittedName>
</protein>
<keyword evidence="3" id="KW-1185">Reference proteome</keyword>
<dbReference type="AlphaFoldDB" id="A0A3R5UFD5"/>
<dbReference type="Proteomes" id="UP000286268">
    <property type="component" value="Chromosome"/>
</dbReference>